<evidence type="ECO:0000256" key="1">
    <source>
        <dbReference type="SAM" id="Phobius"/>
    </source>
</evidence>
<gene>
    <name evidence="2" type="ORF">LCGC14_0494850</name>
</gene>
<name>A0A0F9VE24_9ZZZZ</name>
<evidence type="ECO:0000313" key="2">
    <source>
        <dbReference type="EMBL" id="KKN64058.1"/>
    </source>
</evidence>
<keyword evidence="1" id="KW-0812">Transmembrane</keyword>
<keyword evidence="1" id="KW-0472">Membrane</keyword>
<dbReference type="EMBL" id="LAZR01000568">
    <property type="protein sequence ID" value="KKN64058.1"/>
    <property type="molecule type" value="Genomic_DNA"/>
</dbReference>
<comment type="caution">
    <text evidence="2">The sequence shown here is derived from an EMBL/GenBank/DDBJ whole genome shotgun (WGS) entry which is preliminary data.</text>
</comment>
<organism evidence="2">
    <name type="scientific">marine sediment metagenome</name>
    <dbReference type="NCBI Taxonomy" id="412755"/>
    <lineage>
        <taxon>unclassified sequences</taxon>
        <taxon>metagenomes</taxon>
        <taxon>ecological metagenomes</taxon>
    </lineage>
</organism>
<feature type="transmembrane region" description="Helical" evidence="1">
    <location>
        <begin position="7"/>
        <end position="26"/>
    </location>
</feature>
<keyword evidence="1" id="KW-1133">Transmembrane helix</keyword>
<proteinExistence type="predicted"/>
<dbReference type="AlphaFoldDB" id="A0A0F9VE24"/>
<accession>A0A0F9VE24</accession>
<sequence length="31" mass="3586">MDQIEKVAGLFFIIFLITIYCIADYLESKTS</sequence>
<protein>
    <submittedName>
        <fullName evidence="2">Uncharacterized protein</fullName>
    </submittedName>
</protein>
<reference evidence="2" key="1">
    <citation type="journal article" date="2015" name="Nature">
        <title>Complex archaea that bridge the gap between prokaryotes and eukaryotes.</title>
        <authorList>
            <person name="Spang A."/>
            <person name="Saw J.H."/>
            <person name="Jorgensen S.L."/>
            <person name="Zaremba-Niedzwiedzka K."/>
            <person name="Martijn J."/>
            <person name="Lind A.E."/>
            <person name="van Eijk R."/>
            <person name="Schleper C."/>
            <person name="Guy L."/>
            <person name="Ettema T.J."/>
        </authorList>
    </citation>
    <scope>NUCLEOTIDE SEQUENCE</scope>
</reference>